<dbReference type="RefSeq" id="WP_035250255.1">
    <property type="nucleotide sequence ID" value="NZ_AQQY01000004.1"/>
</dbReference>
<dbReference type="eggNOG" id="COG0346">
    <property type="taxonomic scope" value="Bacteria"/>
</dbReference>
<protein>
    <submittedName>
        <fullName evidence="3">Lactoylglutathione lyase-like lyase</fullName>
    </submittedName>
</protein>
<dbReference type="InterPro" id="IPR051785">
    <property type="entry name" value="MMCE/EMCE_epimerase"/>
</dbReference>
<dbReference type="GO" id="GO:0046491">
    <property type="term" value="P:L-methylmalonyl-CoA metabolic process"/>
    <property type="evidence" value="ECO:0007669"/>
    <property type="project" value="TreeGrafter"/>
</dbReference>
<dbReference type="PANTHER" id="PTHR43048:SF3">
    <property type="entry name" value="METHYLMALONYL-COA EPIMERASE, MITOCHONDRIAL"/>
    <property type="match status" value="1"/>
</dbReference>
<evidence type="ECO:0000313" key="4">
    <source>
        <dbReference type="Proteomes" id="UP000024836"/>
    </source>
</evidence>
<keyword evidence="3" id="KW-0456">Lyase</keyword>
<dbReference type="AlphaFoldDB" id="A0A058ZL61"/>
<dbReference type="GO" id="GO:0016829">
    <property type="term" value="F:lyase activity"/>
    <property type="evidence" value="ECO:0007669"/>
    <property type="project" value="UniProtKB-KW"/>
</dbReference>
<proteinExistence type="predicted"/>
<dbReference type="InterPro" id="IPR029068">
    <property type="entry name" value="Glyas_Bleomycin-R_OHBP_Dase"/>
</dbReference>
<organism evidence="3 4">
    <name type="scientific">Actibacterium atlanticum</name>
    <dbReference type="NCBI Taxonomy" id="1461693"/>
    <lineage>
        <taxon>Bacteria</taxon>
        <taxon>Pseudomonadati</taxon>
        <taxon>Pseudomonadota</taxon>
        <taxon>Alphaproteobacteria</taxon>
        <taxon>Rhodobacterales</taxon>
        <taxon>Roseobacteraceae</taxon>
        <taxon>Actibacterium</taxon>
    </lineage>
</organism>
<dbReference type="SUPFAM" id="SSF54593">
    <property type="entry name" value="Glyoxalase/Bleomycin resistance protein/Dihydroxybiphenyl dioxygenase"/>
    <property type="match status" value="1"/>
</dbReference>
<keyword evidence="1" id="KW-0479">Metal-binding</keyword>
<accession>A0A058ZL61</accession>
<dbReference type="InterPro" id="IPR037523">
    <property type="entry name" value="VOC_core"/>
</dbReference>
<reference evidence="3 4" key="1">
    <citation type="submission" date="2013-04" db="EMBL/GenBank/DDBJ databases">
        <title>Shimia sp. 22II-S11-Z10 Genome Sequencing.</title>
        <authorList>
            <person name="Lai Q."/>
            <person name="Li G."/>
            <person name="Shao Z."/>
        </authorList>
    </citation>
    <scope>NUCLEOTIDE SEQUENCE [LARGE SCALE GENOMIC DNA]</scope>
    <source>
        <strain evidence="4">22II-S11-Z10</strain>
    </source>
</reference>
<dbReference type="Proteomes" id="UP000024836">
    <property type="component" value="Unassembled WGS sequence"/>
</dbReference>
<dbReference type="Gene3D" id="3.10.180.10">
    <property type="entry name" value="2,3-Dihydroxybiphenyl 1,2-Dioxygenase, domain 1"/>
    <property type="match status" value="1"/>
</dbReference>
<feature type="domain" description="VOC" evidence="2">
    <location>
        <begin position="7"/>
        <end position="131"/>
    </location>
</feature>
<dbReference type="STRING" id="1461693.ATO10_08187"/>
<gene>
    <name evidence="3" type="ORF">ATO10_08187</name>
</gene>
<dbReference type="PANTHER" id="PTHR43048">
    <property type="entry name" value="METHYLMALONYL-COA EPIMERASE"/>
    <property type="match status" value="1"/>
</dbReference>
<name>A0A058ZL61_9RHOB</name>
<dbReference type="EMBL" id="AQQY01000004">
    <property type="protein sequence ID" value="KCV82354.1"/>
    <property type="molecule type" value="Genomic_DNA"/>
</dbReference>
<evidence type="ECO:0000256" key="1">
    <source>
        <dbReference type="ARBA" id="ARBA00022723"/>
    </source>
</evidence>
<dbReference type="OrthoDB" id="9792626at2"/>
<dbReference type="Pfam" id="PF00903">
    <property type="entry name" value="Glyoxalase"/>
    <property type="match status" value="1"/>
</dbReference>
<evidence type="ECO:0000313" key="3">
    <source>
        <dbReference type="EMBL" id="KCV82354.1"/>
    </source>
</evidence>
<dbReference type="CDD" id="cd06587">
    <property type="entry name" value="VOC"/>
    <property type="match status" value="1"/>
</dbReference>
<dbReference type="PROSITE" id="PS51819">
    <property type="entry name" value="VOC"/>
    <property type="match status" value="1"/>
</dbReference>
<dbReference type="InterPro" id="IPR004360">
    <property type="entry name" value="Glyas_Fos-R_dOase_dom"/>
</dbReference>
<sequence length="139" mass="16070">MAFRVTSYEHVGIRVTDRDVARKFYELLGWEEVIDLPKYHANEMRNADGVYINLIFNGAKRPDDRNILQDEPIKWPGVTHAAFVVEDMDDLLLKLERNGIAISEGPVIYSNRRRVVFLRDPDGNVLEFNELLRPSVSAR</sequence>
<dbReference type="GO" id="GO:0004493">
    <property type="term" value="F:methylmalonyl-CoA epimerase activity"/>
    <property type="evidence" value="ECO:0007669"/>
    <property type="project" value="TreeGrafter"/>
</dbReference>
<keyword evidence="4" id="KW-1185">Reference proteome</keyword>
<evidence type="ECO:0000259" key="2">
    <source>
        <dbReference type="PROSITE" id="PS51819"/>
    </source>
</evidence>
<comment type="caution">
    <text evidence="3">The sequence shown here is derived from an EMBL/GenBank/DDBJ whole genome shotgun (WGS) entry which is preliminary data.</text>
</comment>
<dbReference type="GO" id="GO:0046872">
    <property type="term" value="F:metal ion binding"/>
    <property type="evidence" value="ECO:0007669"/>
    <property type="project" value="UniProtKB-KW"/>
</dbReference>